<dbReference type="EC" id="3.4.19.13" evidence="8"/>
<organism evidence="11 12">
    <name type="scientific">Naganishia liquefaciens</name>
    <dbReference type="NCBI Taxonomy" id="104408"/>
    <lineage>
        <taxon>Eukaryota</taxon>
        <taxon>Fungi</taxon>
        <taxon>Dikarya</taxon>
        <taxon>Basidiomycota</taxon>
        <taxon>Agaricomycotina</taxon>
        <taxon>Tremellomycetes</taxon>
        <taxon>Filobasidiales</taxon>
        <taxon>Filobasidiaceae</taxon>
        <taxon>Naganishia</taxon>
    </lineage>
</organism>
<evidence type="ECO:0000256" key="8">
    <source>
        <dbReference type="RuleBase" id="RU368068"/>
    </source>
</evidence>
<comment type="function">
    <text evidence="8">Cleaves the gamma-glutamyl peptide bond of glutathione and glutathione conjugates.</text>
</comment>
<evidence type="ECO:0000256" key="1">
    <source>
        <dbReference type="ARBA" id="ARBA00001049"/>
    </source>
</evidence>
<evidence type="ECO:0000256" key="4">
    <source>
        <dbReference type="ARBA" id="ARBA00009381"/>
    </source>
</evidence>
<feature type="compositionally biased region" description="Polar residues" evidence="9">
    <location>
        <begin position="1"/>
        <end position="14"/>
    </location>
</feature>
<feature type="region of interest" description="Disordered" evidence="9">
    <location>
        <begin position="1"/>
        <end position="82"/>
    </location>
</feature>
<comment type="caution">
    <text evidence="11">The sequence shown here is derived from an EMBL/GenBank/DDBJ whole genome shotgun (WGS) entry which is preliminary data.</text>
</comment>
<feature type="compositionally biased region" description="Basic and acidic residues" evidence="9">
    <location>
        <begin position="24"/>
        <end position="38"/>
    </location>
</feature>
<keyword evidence="10" id="KW-0472">Membrane</keyword>
<keyword evidence="12" id="KW-1185">Reference proteome</keyword>
<dbReference type="AlphaFoldDB" id="A0A8H3TWD9"/>
<dbReference type="SUPFAM" id="SSF56235">
    <property type="entry name" value="N-terminal nucleophile aminohydrolases (Ntn hydrolases)"/>
    <property type="match status" value="1"/>
</dbReference>
<dbReference type="FunFam" id="3.60.20.40:FF:000001">
    <property type="entry name" value="Gamma-glutamyltranspeptidase 1"/>
    <property type="match status" value="1"/>
</dbReference>
<feature type="binding site" evidence="7">
    <location>
        <position position="645"/>
    </location>
    <ligand>
        <name>L-glutamate</name>
        <dbReference type="ChEBI" id="CHEBI:29985"/>
    </ligand>
</feature>
<feature type="active site" description="Nucleophile" evidence="6">
    <location>
        <position position="552"/>
    </location>
</feature>
<dbReference type="GO" id="GO:0000324">
    <property type="term" value="C:fungal-type vacuole"/>
    <property type="evidence" value="ECO:0007669"/>
    <property type="project" value="TreeGrafter"/>
</dbReference>
<keyword evidence="8" id="KW-0012">Acyltransferase</keyword>
<evidence type="ECO:0000256" key="6">
    <source>
        <dbReference type="PIRSR" id="PIRSR600101-1"/>
    </source>
</evidence>
<feature type="transmembrane region" description="Helical" evidence="10">
    <location>
        <begin position="89"/>
        <end position="108"/>
    </location>
</feature>
<dbReference type="Gene3D" id="1.10.246.130">
    <property type="match status" value="1"/>
</dbReference>
<dbReference type="GO" id="GO:0005886">
    <property type="term" value="C:plasma membrane"/>
    <property type="evidence" value="ECO:0007669"/>
    <property type="project" value="TreeGrafter"/>
</dbReference>
<feature type="region of interest" description="Disordered" evidence="9">
    <location>
        <begin position="114"/>
        <end position="161"/>
    </location>
</feature>
<dbReference type="GO" id="GO:0006751">
    <property type="term" value="P:glutathione catabolic process"/>
    <property type="evidence" value="ECO:0007669"/>
    <property type="project" value="UniProtKB-UniRule"/>
</dbReference>
<evidence type="ECO:0000256" key="7">
    <source>
        <dbReference type="PIRSR" id="PIRSR600101-2"/>
    </source>
</evidence>
<evidence type="ECO:0000256" key="9">
    <source>
        <dbReference type="SAM" id="MobiDB-lite"/>
    </source>
</evidence>
<proteinExistence type="inferred from homology"/>
<feature type="binding site" evidence="7">
    <location>
        <begin position="622"/>
        <end position="623"/>
    </location>
    <ligand>
        <name>L-glutamate</name>
        <dbReference type="ChEBI" id="CHEBI:29985"/>
    </ligand>
</feature>
<dbReference type="InterPro" id="IPR043137">
    <property type="entry name" value="GGT_ssub_C"/>
</dbReference>
<feature type="binding site" evidence="7">
    <location>
        <position position="594"/>
    </location>
    <ligand>
        <name>L-glutamate</name>
        <dbReference type="ChEBI" id="CHEBI:29985"/>
    </ligand>
</feature>
<evidence type="ECO:0000256" key="2">
    <source>
        <dbReference type="ARBA" id="ARBA00001089"/>
    </source>
</evidence>
<evidence type="ECO:0000256" key="3">
    <source>
        <dbReference type="ARBA" id="ARBA00005115"/>
    </source>
</evidence>
<dbReference type="InterPro" id="IPR000101">
    <property type="entry name" value="GGT_peptidase"/>
</dbReference>
<dbReference type="PANTHER" id="PTHR11686">
    <property type="entry name" value="GAMMA GLUTAMYL TRANSPEPTIDASE"/>
    <property type="match status" value="1"/>
</dbReference>
<feature type="binding site" evidence="7">
    <location>
        <position position="267"/>
    </location>
    <ligand>
        <name>L-glutamate</name>
        <dbReference type="ChEBI" id="CHEBI:29985"/>
    </ligand>
</feature>
<dbReference type="OrthoDB" id="1081007at2759"/>
<dbReference type="Pfam" id="PF01019">
    <property type="entry name" value="G_glu_transpept"/>
    <property type="match status" value="2"/>
</dbReference>
<dbReference type="FunFam" id="1.10.246.130:FF:000001">
    <property type="entry name" value="Gamma-glutamyltransferase 5 isoform 1"/>
    <property type="match status" value="1"/>
</dbReference>
<dbReference type="InterPro" id="IPR043138">
    <property type="entry name" value="GGT_lsub"/>
</dbReference>
<comment type="pathway">
    <text evidence="3 8">Sulfur metabolism; glutathione metabolism.</text>
</comment>
<gene>
    <name evidence="11" type="ORF">NliqN6_4485</name>
</gene>
<comment type="catalytic activity">
    <reaction evidence="2 8">
        <text>glutathione + H2O = L-cysteinylglycine + L-glutamate</text>
        <dbReference type="Rhea" id="RHEA:28807"/>
        <dbReference type="ChEBI" id="CHEBI:15377"/>
        <dbReference type="ChEBI" id="CHEBI:29985"/>
        <dbReference type="ChEBI" id="CHEBI:57925"/>
        <dbReference type="ChEBI" id="CHEBI:61694"/>
        <dbReference type="EC" id="3.4.19.13"/>
    </reaction>
</comment>
<sequence>MMRSNSYSNKNGSQYSGGAGGATEDERDRLLAPGEHRSGMGGGSGSDLEIANDHRKHRKGKHNRRNSNGLLGGGDGRSKKPAHAGKERTLCLVATTLFILVTFALLIATRAIPNPLSRGSGGIDPTDPNDPHQNPSGGRGGPHVVVPIGGPQLPPPTDLPRNDAYLVRAEKGAVASEDVDCSKMGVEVLREGGNAVDAAISTCICIGVLNSFSSGIGGGGFMMIRVPEESNFTVSSEDGTEAWSVNPNLIAQRSSTSKSILKAIDFRETSPAASHKDMYIPIPGSSQVGGLAVGVPGELKGLWTAYEQFGSGRVSWERLLQPSVELSKGWRVSRELARRFRIFGAFMEEKAEWADVFRPRGAMLVEGDWVRRTNYSSTLEYIARNGIDSFYGRGDNPWIARSMVDAINKEGGVLSMEDLQGYQVEVYDPVKSTYHGNTVYTTDAPSCGPIMLGMLNVLEHYNFSTSDGKLTNKTRTALNQHRVVEAMKYGFAARTEIGDIRDDDDARARRQRIDYFASKAWANEVYNNITDDTTHKASHYHPVFDVPVDSGTTHMSVVDKWGGACSLTSTVNLIFGSRVMDPVTGIIMNDEQDDFSTPGKINAFGLAPSPYNYPEPGKRPLSSTAAAIVERPDGSLYTALGGSGGSRIFGAVAQVLLNLEWGMDVSAAIEAPRLHDQLYPALVTVETGYDKEFADVLREKNHNVTYFDINLGVAEVQAVLLDEKGVVWAASDSRKNGRAWGY</sequence>
<dbReference type="EC" id="2.3.2.2" evidence="8"/>
<reference evidence="11" key="1">
    <citation type="submission" date="2020-07" db="EMBL/GenBank/DDBJ databases">
        <title>Draft Genome Sequence of a Deep-Sea Yeast, Naganishia (Cryptococcus) liquefaciens strain N6.</title>
        <authorList>
            <person name="Han Y.W."/>
            <person name="Kajitani R."/>
            <person name="Morimoto H."/>
            <person name="Parhat M."/>
            <person name="Tsubouchi H."/>
            <person name="Bakenova O."/>
            <person name="Ogata M."/>
            <person name="Argunhan B."/>
            <person name="Aoki R."/>
            <person name="Kajiwara S."/>
            <person name="Itoh T."/>
            <person name="Iwasaki H."/>
        </authorList>
    </citation>
    <scope>NUCLEOTIDE SEQUENCE</scope>
    <source>
        <strain evidence="11">N6</strain>
    </source>
</reference>
<evidence type="ECO:0000313" key="12">
    <source>
        <dbReference type="Proteomes" id="UP000620104"/>
    </source>
</evidence>
<dbReference type="GO" id="GO:0036374">
    <property type="term" value="F:glutathione hydrolase activity"/>
    <property type="evidence" value="ECO:0007669"/>
    <property type="project" value="UniProtKB-UniRule"/>
</dbReference>
<dbReference type="EMBL" id="BLZA01000028">
    <property type="protein sequence ID" value="GHJ88083.1"/>
    <property type="molecule type" value="Genomic_DNA"/>
</dbReference>
<dbReference type="PRINTS" id="PR01210">
    <property type="entry name" value="GGTRANSPTASE"/>
</dbReference>
<comment type="catalytic activity">
    <reaction evidence="5 8">
        <text>an N-terminal (5-L-glutamyl)-[peptide] + an alpha-amino acid = 5-L-glutamyl amino acid + an N-terminal L-alpha-aminoacyl-[peptide]</text>
        <dbReference type="Rhea" id="RHEA:23904"/>
        <dbReference type="Rhea" id="RHEA-COMP:9780"/>
        <dbReference type="Rhea" id="RHEA-COMP:9795"/>
        <dbReference type="ChEBI" id="CHEBI:77644"/>
        <dbReference type="ChEBI" id="CHEBI:78597"/>
        <dbReference type="ChEBI" id="CHEBI:78599"/>
        <dbReference type="ChEBI" id="CHEBI:78608"/>
        <dbReference type="EC" id="2.3.2.2"/>
    </reaction>
</comment>
<dbReference type="Proteomes" id="UP000620104">
    <property type="component" value="Unassembled WGS sequence"/>
</dbReference>
<protein>
    <recommendedName>
        <fullName evidence="8">Glutathione hydrolase</fullName>
        <ecNumber evidence="8">2.3.2.2</ecNumber>
        <ecNumber evidence="8">3.4.19.13</ecNumber>
    </recommendedName>
    <alternativeName>
        <fullName evidence="8">Gamma-glutamyltransferase</fullName>
    </alternativeName>
    <alternativeName>
        <fullName evidence="8">Gamma-glutamyltranspeptidase</fullName>
    </alternativeName>
</protein>
<dbReference type="GO" id="GO:0103068">
    <property type="term" value="F:leukotriene C4 gamma-glutamyl transferase activity"/>
    <property type="evidence" value="ECO:0007669"/>
    <property type="project" value="UniProtKB-EC"/>
</dbReference>
<evidence type="ECO:0000256" key="5">
    <source>
        <dbReference type="ARBA" id="ARBA00047417"/>
    </source>
</evidence>
<keyword evidence="10" id="KW-0812">Transmembrane</keyword>
<dbReference type="PANTHER" id="PTHR11686:SF9">
    <property type="entry name" value="RE13973P"/>
    <property type="match status" value="1"/>
</dbReference>
<feature type="compositionally biased region" description="Low complexity" evidence="9">
    <location>
        <begin position="142"/>
        <end position="151"/>
    </location>
</feature>
<evidence type="ECO:0000313" key="11">
    <source>
        <dbReference type="EMBL" id="GHJ88083.1"/>
    </source>
</evidence>
<evidence type="ECO:0000256" key="10">
    <source>
        <dbReference type="SAM" id="Phobius"/>
    </source>
</evidence>
<feature type="binding site" evidence="7">
    <location>
        <begin position="570"/>
        <end position="572"/>
    </location>
    <ligand>
        <name>L-glutamate</name>
        <dbReference type="ChEBI" id="CHEBI:29985"/>
    </ligand>
</feature>
<keyword evidence="8" id="KW-0808">Transferase</keyword>
<keyword evidence="8" id="KW-0378">Hydrolase</keyword>
<dbReference type="InterPro" id="IPR029055">
    <property type="entry name" value="Ntn_hydrolases_N"/>
</dbReference>
<accession>A0A8H3TWD9</accession>
<comment type="similarity">
    <text evidence="4">Belongs to the gamma-glutamyltransferase family.</text>
</comment>
<dbReference type="Gene3D" id="3.60.20.40">
    <property type="match status" value="1"/>
</dbReference>
<name>A0A8H3TWD9_9TREE</name>
<comment type="catalytic activity">
    <reaction evidence="1 8">
        <text>an S-substituted glutathione + H2O = an S-substituted L-cysteinylglycine + L-glutamate</text>
        <dbReference type="Rhea" id="RHEA:59468"/>
        <dbReference type="ChEBI" id="CHEBI:15377"/>
        <dbReference type="ChEBI" id="CHEBI:29985"/>
        <dbReference type="ChEBI" id="CHEBI:90779"/>
        <dbReference type="ChEBI" id="CHEBI:143103"/>
        <dbReference type="EC" id="3.4.19.13"/>
    </reaction>
</comment>
<feature type="compositionally biased region" description="Basic residues" evidence="9">
    <location>
        <begin position="54"/>
        <end position="65"/>
    </location>
</feature>
<keyword evidence="10" id="KW-1133">Transmembrane helix</keyword>